<evidence type="ECO:0000256" key="1">
    <source>
        <dbReference type="SAM" id="MobiDB-lite"/>
    </source>
</evidence>
<dbReference type="AlphaFoldDB" id="A0AAV6JRF7"/>
<evidence type="ECO:0000313" key="3">
    <source>
        <dbReference type="Proteomes" id="UP000823749"/>
    </source>
</evidence>
<dbReference type="Proteomes" id="UP000823749">
    <property type="component" value="Chromosome 6"/>
</dbReference>
<accession>A0AAV6JRF7</accession>
<name>A0AAV6JRF7_9ERIC</name>
<reference evidence="2 3" key="1">
    <citation type="submission" date="2020-08" db="EMBL/GenBank/DDBJ databases">
        <title>Plant Genome Project.</title>
        <authorList>
            <person name="Zhang R.-G."/>
        </authorList>
    </citation>
    <scope>NUCLEOTIDE SEQUENCE [LARGE SCALE GENOMIC DNA]</scope>
    <source>
        <strain evidence="2">WSP0</strain>
        <tissue evidence="2">Leaf</tissue>
    </source>
</reference>
<sequence length="72" mass="7159">MDGGGDCFGGGGSSSGTAAFGNAGGGDEVDPMTMLSLAPPGAGALAATWPSDPGRRWGRGGRRQCQRSFGRR</sequence>
<keyword evidence="3" id="KW-1185">Reference proteome</keyword>
<feature type="compositionally biased region" description="Low complexity" evidence="1">
    <location>
        <begin position="37"/>
        <end position="47"/>
    </location>
</feature>
<evidence type="ECO:0000313" key="2">
    <source>
        <dbReference type="EMBL" id="KAG5543397.1"/>
    </source>
</evidence>
<feature type="compositionally biased region" description="Basic residues" evidence="1">
    <location>
        <begin position="56"/>
        <end position="72"/>
    </location>
</feature>
<proteinExistence type="predicted"/>
<feature type="compositionally biased region" description="Gly residues" evidence="1">
    <location>
        <begin position="1"/>
        <end position="14"/>
    </location>
</feature>
<dbReference type="EMBL" id="JACTNZ010000006">
    <property type="protein sequence ID" value="KAG5543397.1"/>
    <property type="molecule type" value="Genomic_DNA"/>
</dbReference>
<protein>
    <submittedName>
        <fullName evidence="2">Uncharacterized protein</fullName>
    </submittedName>
</protein>
<organism evidence="2 3">
    <name type="scientific">Rhododendron griersonianum</name>
    <dbReference type="NCBI Taxonomy" id="479676"/>
    <lineage>
        <taxon>Eukaryota</taxon>
        <taxon>Viridiplantae</taxon>
        <taxon>Streptophyta</taxon>
        <taxon>Embryophyta</taxon>
        <taxon>Tracheophyta</taxon>
        <taxon>Spermatophyta</taxon>
        <taxon>Magnoliopsida</taxon>
        <taxon>eudicotyledons</taxon>
        <taxon>Gunneridae</taxon>
        <taxon>Pentapetalae</taxon>
        <taxon>asterids</taxon>
        <taxon>Ericales</taxon>
        <taxon>Ericaceae</taxon>
        <taxon>Ericoideae</taxon>
        <taxon>Rhodoreae</taxon>
        <taxon>Rhododendron</taxon>
    </lineage>
</organism>
<gene>
    <name evidence="2" type="ORF">RHGRI_016212</name>
</gene>
<feature type="region of interest" description="Disordered" evidence="1">
    <location>
        <begin position="1"/>
        <end position="72"/>
    </location>
</feature>
<comment type="caution">
    <text evidence="2">The sequence shown here is derived from an EMBL/GenBank/DDBJ whole genome shotgun (WGS) entry which is preliminary data.</text>
</comment>